<feature type="transmembrane region" description="Helical" evidence="10">
    <location>
        <begin position="224"/>
        <end position="248"/>
    </location>
</feature>
<keyword evidence="6" id="KW-0564">Palmitate</keyword>
<evidence type="ECO:0000256" key="10">
    <source>
        <dbReference type="RuleBase" id="RU079119"/>
    </source>
</evidence>
<dbReference type="EMBL" id="SGPL01000153">
    <property type="protein sequence ID" value="THH16528.1"/>
    <property type="molecule type" value="Genomic_DNA"/>
</dbReference>
<evidence type="ECO:0000256" key="3">
    <source>
        <dbReference type="ARBA" id="ARBA00022692"/>
    </source>
</evidence>
<dbReference type="AlphaFoldDB" id="A0A4S4LXB3"/>
<proteinExistence type="inferred from homology"/>
<keyword evidence="8 10" id="KW-0012">Acyltransferase</keyword>
<evidence type="ECO:0000313" key="12">
    <source>
        <dbReference type="EMBL" id="THH16528.1"/>
    </source>
</evidence>
<keyword evidence="2 10" id="KW-0808">Transferase</keyword>
<evidence type="ECO:0000256" key="9">
    <source>
        <dbReference type="ARBA" id="ARBA00048048"/>
    </source>
</evidence>
<keyword evidence="13" id="KW-1185">Reference proteome</keyword>
<feature type="transmembrane region" description="Helical" evidence="10">
    <location>
        <begin position="182"/>
        <end position="204"/>
    </location>
</feature>
<dbReference type="GO" id="GO:0019706">
    <property type="term" value="F:protein-cysteine S-palmitoyltransferase activity"/>
    <property type="evidence" value="ECO:0007669"/>
    <property type="project" value="UniProtKB-EC"/>
</dbReference>
<evidence type="ECO:0000256" key="5">
    <source>
        <dbReference type="ARBA" id="ARBA00023136"/>
    </source>
</evidence>
<evidence type="ECO:0000256" key="7">
    <source>
        <dbReference type="ARBA" id="ARBA00023288"/>
    </source>
</evidence>
<feature type="transmembrane region" description="Helical" evidence="10">
    <location>
        <begin position="73"/>
        <end position="98"/>
    </location>
</feature>
<feature type="domain" description="Palmitoyltransferase DHHC" evidence="11">
    <location>
        <begin position="133"/>
        <end position="257"/>
    </location>
</feature>
<dbReference type="InterPro" id="IPR001594">
    <property type="entry name" value="Palmitoyltrfase_DHHC"/>
</dbReference>
<evidence type="ECO:0000256" key="6">
    <source>
        <dbReference type="ARBA" id="ARBA00023139"/>
    </source>
</evidence>
<comment type="catalytic activity">
    <reaction evidence="9 10">
        <text>L-cysteinyl-[protein] + hexadecanoyl-CoA = S-hexadecanoyl-L-cysteinyl-[protein] + CoA</text>
        <dbReference type="Rhea" id="RHEA:36683"/>
        <dbReference type="Rhea" id="RHEA-COMP:10131"/>
        <dbReference type="Rhea" id="RHEA-COMP:11032"/>
        <dbReference type="ChEBI" id="CHEBI:29950"/>
        <dbReference type="ChEBI" id="CHEBI:57287"/>
        <dbReference type="ChEBI" id="CHEBI:57379"/>
        <dbReference type="ChEBI" id="CHEBI:74151"/>
        <dbReference type="EC" id="2.3.1.225"/>
    </reaction>
</comment>
<comment type="subcellular location">
    <subcellularLocation>
        <location evidence="1">Membrane</location>
        <topology evidence="1">Multi-pass membrane protein</topology>
    </subcellularLocation>
</comment>
<dbReference type="PANTHER" id="PTHR12246">
    <property type="entry name" value="PALMITOYLTRANSFERASE ZDHHC16"/>
    <property type="match status" value="1"/>
</dbReference>
<keyword evidence="7" id="KW-0449">Lipoprotein</keyword>
<organism evidence="12 13">
    <name type="scientific">Bondarzewia mesenterica</name>
    <dbReference type="NCBI Taxonomy" id="1095465"/>
    <lineage>
        <taxon>Eukaryota</taxon>
        <taxon>Fungi</taxon>
        <taxon>Dikarya</taxon>
        <taxon>Basidiomycota</taxon>
        <taxon>Agaricomycotina</taxon>
        <taxon>Agaricomycetes</taxon>
        <taxon>Russulales</taxon>
        <taxon>Bondarzewiaceae</taxon>
        <taxon>Bondarzewia</taxon>
    </lineage>
</organism>
<dbReference type="Pfam" id="PF01529">
    <property type="entry name" value="DHHC"/>
    <property type="match status" value="1"/>
</dbReference>
<keyword evidence="5 10" id="KW-0472">Membrane</keyword>
<dbReference type="GO" id="GO:0016020">
    <property type="term" value="C:membrane"/>
    <property type="evidence" value="ECO:0007669"/>
    <property type="project" value="UniProtKB-SubCell"/>
</dbReference>
<dbReference type="InterPro" id="IPR039859">
    <property type="entry name" value="PFA4/ZDH16/20/ERF2-like"/>
</dbReference>
<evidence type="ECO:0000256" key="4">
    <source>
        <dbReference type="ARBA" id="ARBA00022989"/>
    </source>
</evidence>
<evidence type="ECO:0000256" key="2">
    <source>
        <dbReference type="ARBA" id="ARBA00022679"/>
    </source>
</evidence>
<feature type="transmembrane region" description="Helical" evidence="10">
    <location>
        <begin position="40"/>
        <end position="61"/>
    </location>
</feature>
<comment type="domain">
    <text evidence="10">The DHHC domain is required for palmitoyltransferase activity.</text>
</comment>
<evidence type="ECO:0000256" key="1">
    <source>
        <dbReference type="ARBA" id="ARBA00004141"/>
    </source>
</evidence>
<dbReference type="OrthoDB" id="9909019at2759"/>
<reference evidence="12 13" key="1">
    <citation type="submission" date="2019-02" db="EMBL/GenBank/DDBJ databases">
        <title>Genome sequencing of the rare red list fungi Bondarzewia mesenterica.</title>
        <authorList>
            <person name="Buettner E."/>
            <person name="Kellner H."/>
        </authorList>
    </citation>
    <scope>NUCLEOTIDE SEQUENCE [LARGE SCALE GENOMIC DNA]</scope>
    <source>
        <strain evidence="12 13">DSM 108281</strain>
    </source>
</reference>
<keyword evidence="3 10" id="KW-0812">Transmembrane</keyword>
<sequence>MRPRETLLALSEFQQTPRSPAVGIPADEEDENTTKRWYHYLPLCFAVVLILAPHPSLLYVLVNYHLLTLHSPLLFSIHLLVTYTLTFLTFCSLIICVARDPGPVPDPKQETEQDGEMSLTDALLVTQEDDYTKPGRWCRVCWAPKPERAHHCSVCGRCVLKMDHHCPWLGAKCIGHRTYPSFIHFLSSSTLLSVYIAAICIEGLKFAFRNPLAIDAVTPVNEIFLAFAGIVFAIVIGTFLIYHIHLILTNQTTIENISPFLLLRHLPPLPPSNTRRKLSDPPAEYELSYAQRRLVKDARGVIRLYDLGWRKNVEQVFGSTRGNWKYWVTRILWGGGCAGDGSKFPHNPRSEDMLARLAVDLVHADE</sequence>
<protein>
    <recommendedName>
        <fullName evidence="10">Palmitoyltransferase</fullName>
        <ecNumber evidence="10">2.3.1.225</ecNumber>
    </recommendedName>
</protein>
<evidence type="ECO:0000256" key="8">
    <source>
        <dbReference type="ARBA" id="ARBA00023315"/>
    </source>
</evidence>
<dbReference type="PROSITE" id="PS50216">
    <property type="entry name" value="DHHC"/>
    <property type="match status" value="1"/>
</dbReference>
<accession>A0A4S4LXB3</accession>
<comment type="caution">
    <text evidence="12">The sequence shown here is derived from an EMBL/GenBank/DDBJ whole genome shotgun (WGS) entry which is preliminary data.</text>
</comment>
<dbReference type="Proteomes" id="UP000310158">
    <property type="component" value="Unassembled WGS sequence"/>
</dbReference>
<dbReference type="EC" id="2.3.1.225" evidence="10"/>
<keyword evidence="4 10" id="KW-1133">Transmembrane helix</keyword>
<evidence type="ECO:0000313" key="13">
    <source>
        <dbReference type="Proteomes" id="UP000310158"/>
    </source>
</evidence>
<name>A0A4S4LXB3_9AGAM</name>
<comment type="similarity">
    <text evidence="10">Belongs to the DHHC palmitoyltransferase family.</text>
</comment>
<evidence type="ECO:0000259" key="11">
    <source>
        <dbReference type="Pfam" id="PF01529"/>
    </source>
</evidence>
<gene>
    <name evidence="12" type="ORF">EW146_g4125</name>
</gene>